<dbReference type="GO" id="GO:0006351">
    <property type="term" value="P:DNA-templated transcription"/>
    <property type="evidence" value="ECO:0007669"/>
    <property type="project" value="InterPro"/>
</dbReference>
<dbReference type="GO" id="GO:0003723">
    <property type="term" value="F:RNA binding"/>
    <property type="evidence" value="ECO:0007669"/>
    <property type="project" value="InterPro"/>
</dbReference>
<dbReference type="InterPro" id="IPR001205">
    <property type="entry name" value="RNA-dir_pol_C"/>
</dbReference>
<dbReference type="PROSITE" id="PS50507">
    <property type="entry name" value="RDRP_SSRNA_POS"/>
    <property type="match status" value="1"/>
</dbReference>
<dbReference type="InterPro" id="IPR043502">
    <property type="entry name" value="DNA/RNA_pol_sf"/>
</dbReference>
<evidence type="ECO:0000256" key="3">
    <source>
        <dbReference type="ARBA" id="ARBA00022695"/>
    </source>
</evidence>
<protein>
    <submittedName>
        <fullName evidence="7">Putative RdRp</fullName>
    </submittedName>
</protein>
<dbReference type="Pfam" id="PF00680">
    <property type="entry name" value="RdRP_1"/>
    <property type="match status" value="1"/>
</dbReference>
<keyword evidence="4" id="KW-0547">Nucleotide-binding</keyword>
<evidence type="ECO:0000256" key="2">
    <source>
        <dbReference type="ARBA" id="ARBA00022679"/>
    </source>
</evidence>
<feature type="domain" description="RdRp catalytic" evidence="6">
    <location>
        <begin position="296"/>
        <end position="434"/>
    </location>
</feature>
<keyword evidence="1" id="KW-0696">RNA-directed RNA polymerase</keyword>
<dbReference type="EMBL" id="MK231101">
    <property type="protein sequence ID" value="QED42950.1"/>
    <property type="molecule type" value="Genomic_RNA"/>
</dbReference>
<keyword evidence="3" id="KW-0548">Nucleotidyltransferase</keyword>
<organism evidence="7">
    <name type="scientific">Monilinia partitivirus A</name>
    <dbReference type="NCBI Taxonomy" id="2592712"/>
    <lineage>
        <taxon>Viruses</taxon>
        <taxon>Riboviria</taxon>
        <taxon>Orthornavirae</taxon>
        <taxon>Pisuviricota</taxon>
        <taxon>Duplopiviricetes</taxon>
        <taxon>Durnavirales</taxon>
        <taxon>Partitiviridae</taxon>
    </lineage>
</organism>
<accession>A0A7G3KIJ5</accession>
<keyword evidence="5" id="KW-0693">Viral RNA replication</keyword>
<evidence type="ECO:0000259" key="6">
    <source>
        <dbReference type="PROSITE" id="PS50507"/>
    </source>
</evidence>
<dbReference type="Gene3D" id="3.30.70.270">
    <property type="match status" value="1"/>
</dbReference>
<name>A0A7G3KIJ5_9VIRU</name>
<dbReference type="GO" id="GO:0039694">
    <property type="term" value="P:viral RNA genome replication"/>
    <property type="evidence" value="ECO:0007669"/>
    <property type="project" value="InterPro"/>
</dbReference>
<sequence>MNLNYIKTLLGNHSLTRDKGDLSSLAEWRLDYVYRSALKFFSKEEVDQAASNRRSNTSDDAVIDDFMSFEQPVHPIPRDDNYLLALQVVKDTFHPGKLLYPVSFPDLRYYPWNIKPNAEAPWNTETFKFKPTFRNLDDESESPKLREHIEKLSFWISDKHIRVVDYLRLKQRFGITNSSFHSFHNLYNEIFSYNRSLVHFIKDGLTPFWQNGIPIPYYWSTLHARAHVVASDEPDKIRAVFGAPKLLLMVENMFIWPLQATYLNNDDKGRLLWGRETIKGGWKKLYNEINSKILPNTVLSLDWSQFDKRLLFELIDDVHIIWRSYFDFNMYQPTSFYPTASTTLERIERLWTWMCHSIKYTPILLPDGRLYNWTRNGFGSGYQQTQLMDSFANAIMILTCLKAMGINIESKHFWIRVQGDDSLIAFQEMTVQIFGPSALTSLASAAKYYFNAILSEKKSQISDSTENISVLSFFNSYGLPYRKDEDLLRHLMFPETPGTKDQLLAASIGLAYSACGCSPRFHNLCDYIVTRLMSEDRTPDLNALNWMIRAGIFEPEETAAMLQSPLPSCIDLRASVWSHTPRSYLSKERLWPTEPGTRGRFFFL</sequence>
<keyword evidence="2" id="KW-0808">Transferase</keyword>
<dbReference type="SUPFAM" id="SSF56672">
    <property type="entry name" value="DNA/RNA polymerases"/>
    <property type="match status" value="1"/>
</dbReference>
<evidence type="ECO:0000313" key="7">
    <source>
        <dbReference type="EMBL" id="QED42950.1"/>
    </source>
</evidence>
<evidence type="ECO:0000256" key="4">
    <source>
        <dbReference type="ARBA" id="ARBA00022741"/>
    </source>
</evidence>
<reference evidence="7" key="1">
    <citation type="submission" date="2018-11" db="EMBL/GenBank/DDBJ databases">
        <authorList>
            <person name="Jo Y."/>
            <person name="Cho W.K."/>
        </authorList>
    </citation>
    <scope>NUCLEOTIDE SEQUENCE</scope>
    <source>
        <strain evidence="7">Won</strain>
    </source>
</reference>
<dbReference type="GO" id="GO:0000166">
    <property type="term" value="F:nucleotide binding"/>
    <property type="evidence" value="ECO:0007669"/>
    <property type="project" value="UniProtKB-KW"/>
</dbReference>
<dbReference type="InterPro" id="IPR007094">
    <property type="entry name" value="RNA-dir_pol_PSvirus"/>
</dbReference>
<proteinExistence type="predicted"/>
<dbReference type="GO" id="GO:0003968">
    <property type="term" value="F:RNA-directed RNA polymerase activity"/>
    <property type="evidence" value="ECO:0007669"/>
    <property type="project" value="UniProtKB-KW"/>
</dbReference>
<evidence type="ECO:0000256" key="1">
    <source>
        <dbReference type="ARBA" id="ARBA00022484"/>
    </source>
</evidence>
<dbReference type="InterPro" id="IPR043128">
    <property type="entry name" value="Rev_trsase/Diguanyl_cyclase"/>
</dbReference>
<evidence type="ECO:0000256" key="5">
    <source>
        <dbReference type="ARBA" id="ARBA00022953"/>
    </source>
</evidence>